<dbReference type="CDD" id="cd07377">
    <property type="entry name" value="WHTH_GntR"/>
    <property type="match status" value="1"/>
</dbReference>
<protein>
    <submittedName>
        <fullName evidence="5">GntR family transcriptional regulator</fullName>
    </submittedName>
</protein>
<name>A0ABW4ES79_9PSEU</name>
<organism evidence="5 6">
    <name type="scientific">Pseudonocardia yunnanensis</name>
    <dbReference type="NCBI Taxonomy" id="58107"/>
    <lineage>
        <taxon>Bacteria</taxon>
        <taxon>Bacillati</taxon>
        <taxon>Actinomycetota</taxon>
        <taxon>Actinomycetes</taxon>
        <taxon>Pseudonocardiales</taxon>
        <taxon>Pseudonocardiaceae</taxon>
        <taxon>Pseudonocardia</taxon>
    </lineage>
</organism>
<dbReference type="PANTHER" id="PTHR43537">
    <property type="entry name" value="TRANSCRIPTIONAL REGULATOR, GNTR FAMILY"/>
    <property type="match status" value="1"/>
</dbReference>
<evidence type="ECO:0000313" key="5">
    <source>
        <dbReference type="EMBL" id="MFD1516924.1"/>
    </source>
</evidence>
<dbReference type="Gene3D" id="1.10.10.10">
    <property type="entry name" value="Winged helix-like DNA-binding domain superfamily/Winged helix DNA-binding domain"/>
    <property type="match status" value="1"/>
</dbReference>
<keyword evidence="2" id="KW-0238">DNA-binding</keyword>
<accession>A0ABW4ES79</accession>
<dbReference type="SUPFAM" id="SSF46785">
    <property type="entry name" value="Winged helix' DNA-binding domain"/>
    <property type="match status" value="1"/>
</dbReference>
<dbReference type="Gene3D" id="1.20.120.530">
    <property type="entry name" value="GntR ligand-binding domain-like"/>
    <property type="match status" value="1"/>
</dbReference>
<evidence type="ECO:0000256" key="1">
    <source>
        <dbReference type="ARBA" id="ARBA00023015"/>
    </source>
</evidence>
<keyword evidence="6" id="KW-1185">Reference proteome</keyword>
<dbReference type="InterPro" id="IPR036388">
    <property type="entry name" value="WH-like_DNA-bd_sf"/>
</dbReference>
<feature type="domain" description="HTH gntR-type" evidence="4">
    <location>
        <begin position="20"/>
        <end position="87"/>
    </location>
</feature>
<evidence type="ECO:0000256" key="3">
    <source>
        <dbReference type="ARBA" id="ARBA00023163"/>
    </source>
</evidence>
<comment type="caution">
    <text evidence="5">The sequence shown here is derived from an EMBL/GenBank/DDBJ whole genome shotgun (WGS) entry which is preliminary data.</text>
</comment>
<evidence type="ECO:0000256" key="2">
    <source>
        <dbReference type="ARBA" id="ARBA00023125"/>
    </source>
</evidence>
<dbReference type="InterPro" id="IPR000524">
    <property type="entry name" value="Tscrpt_reg_HTH_GntR"/>
</dbReference>
<dbReference type="PANTHER" id="PTHR43537:SF45">
    <property type="entry name" value="GNTR FAMILY REGULATORY PROTEIN"/>
    <property type="match status" value="1"/>
</dbReference>
<proteinExistence type="predicted"/>
<dbReference type="EMBL" id="JBHUCO010000006">
    <property type="protein sequence ID" value="MFD1516924.1"/>
    <property type="molecule type" value="Genomic_DNA"/>
</dbReference>
<dbReference type="InterPro" id="IPR008920">
    <property type="entry name" value="TF_FadR/GntR_C"/>
</dbReference>
<keyword evidence="1" id="KW-0805">Transcription regulation</keyword>
<dbReference type="PROSITE" id="PS50949">
    <property type="entry name" value="HTH_GNTR"/>
    <property type="match status" value="1"/>
</dbReference>
<dbReference type="Pfam" id="PF07729">
    <property type="entry name" value="FCD"/>
    <property type="match status" value="1"/>
</dbReference>
<evidence type="ECO:0000313" key="6">
    <source>
        <dbReference type="Proteomes" id="UP001597114"/>
    </source>
</evidence>
<evidence type="ECO:0000259" key="4">
    <source>
        <dbReference type="PROSITE" id="PS50949"/>
    </source>
</evidence>
<dbReference type="InterPro" id="IPR011711">
    <property type="entry name" value="GntR_C"/>
</dbReference>
<dbReference type="Pfam" id="PF00392">
    <property type="entry name" value="GntR"/>
    <property type="match status" value="1"/>
</dbReference>
<dbReference type="RefSeq" id="WP_344728961.1">
    <property type="nucleotide sequence ID" value="NZ_BAAAUS010000059.1"/>
</dbReference>
<dbReference type="SUPFAM" id="SSF48008">
    <property type="entry name" value="GntR ligand-binding domain-like"/>
    <property type="match status" value="1"/>
</dbReference>
<dbReference type="SMART" id="SM00345">
    <property type="entry name" value="HTH_GNTR"/>
    <property type="match status" value="1"/>
</dbReference>
<dbReference type="Proteomes" id="UP001597114">
    <property type="component" value="Unassembled WGS sequence"/>
</dbReference>
<sequence length="227" mass="25312">MSTNAAADEAQRSPQRTARGAVASSVAAMIRDAIITGKLLPGEQVRQQEWAEKARVSRPPIREALEVLAFEGLLEHSPHRGYFVARISLHEMHQLYLMRILLERATAESVVWPSHLQMAELSELAAKARAAKGRHDHAAHREFVEQFLIAVHRLSSNQLIVQAVIDLWARTSVYRALAFGAVEHGQIGDGVLDAILKALHKNDRNALCEELLRPTVDTHDYIGRAMQ</sequence>
<gene>
    <name evidence="5" type="ORF">ACFSJD_05465</name>
</gene>
<reference evidence="6" key="1">
    <citation type="journal article" date="2019" name="Int. J. Syst. Evol. Microbiol.">
        <title>The Global Catalogue of Microorganisms (GCM) 10K type strain sequencing project: providing services to taxonomists for standard genome sequencing and annotation.</title>
        <authorList>
            <consortium name="The Broad Institute Genomics Platform"/>
            <consortium name="The Broad Institute Genome Sequencing Center for Infectious Disease"/>
            <person name="Wu L."/>
            <person name="Ma J."/>
        </authorList>
    </citation>
    <scope>NUCLEOTIDE SEQUENCE [LARGE SCALE GENOMIC DNA]</scope>
    <source>
        <strain evidence="6">CCM 7043</strain>
    </source>
</reference>
<dbReference type="InterPro" id="IPR036390">
    <property type="entry name" value="WH_DNA-bd_sf"/>
</dbReference>
<keyword evidence="3" id="KW-0804">Transcription</keyword>